<keyword evidence="1" id="KW-0456">Lyase</keyword>
<evidence type="ECO:0000313" key="2">
    <source>
        <dbReference type="Proteomes" id="UP000276603"/>
    </source>
</evidence>
<dbReference type="Proteomes" id="UP000276603">
    <property type="component" value="Unassembled WGS sequence"/>
</dbReference>
<dbReference type="RefSeq" id="WP_120712045.1">
    <property type="nucleotide sequence ID" value="NZ_RBCJ01000002.1"/>
</dbReference>
<reference evidence="1 2" key="1">
    <citation type="submission" date="2018-10" db="EMBL/GenBank/DDBJ databases">
        <title>Ulvibacterium marinum gen. nov., sp. nov., a novel marine bacterium of the family Flavobacteriaceae, isolated from a culture of the green alga Ulva prolifera.</title>
        <authorList>
            <person name="Zhang Z."/>
        </authorList>
    </citation>
    <scope>NUCLEOTIDE SEQUENCE [LARGE SCALE GENOMIC DNA]</scope>
    <source>
        <strain evidence="1 2">CCMM003</strain>
    </source>
</reference>
<organism evidence="1 2">
    <name type="scientific">Ulvibacterium marinum</name>
    <dbReference type="NCBI Taxonomy" id="2419782"/>
    <lineage>
        <taxon>Bacteria</taxon>
        <taxon>Pseudomonadati</taxon>
        <taxon>Bacteroidota</taxon>
        <taxon>Flavobacteriia</taxon>
        <taxon>Flavobacteriales</taxon>
        <taxon>Flavobacteriaceae</taxon>
        <taxon>Ulvibacterium</taxon>
    </lineage>
</organism>
<comment type="caution">
    <text evidence="1">The sequence shown here is derived from an EMBL/GenBank/DDBJ whole genome shotgun (WGS) entry which is preliminary data.</text>
</comment>
<evidence type="ECO:0000313" key="1">
    <source>
        <dbReference type="EMBL" id="RKN81888.1"/>
    </source>
</evidence>
<gene>
    <name evidence="1" type="ORF">D7Z94_11755</name>
</gene>
<dbReference type="EMBL" id="RBCJ01000002">
    <property type="protein sequence ID" value="RKN81888.1"/>
    <property type="molecule type" value="Genomic_DNA"/>
</dbReference>
<accession>A0A3B0CAZ1</accession>
<protein>
    <submittedName>
        <fullName evidence="1">Adenylosuccinate lyase</fullName>
    </submittedName>
</protein>
<keyword evidence="2" id="KW-1185">Reference proteome</keyword>
<sequence length="186" mass="21506">MTKTELYQSLNYVDATREKRTQMASLILDNPDLIHPLLEIVFEEKDPISNRASWVLEYTLKKKLHYIYPHLDFLTSNMSDVRLDSSVRPLAKICEFLAKAYFSKTKNEAQKALREKHLEAIAAACFDWLIGDYKVAAKAYSMTSLLLLGRKFDWIHPELKMVLEQNYAEGSAAYKARARMILAKIK</sequence>
<dbReference type="AlphaFoldDB" id="A0A3B0CAZ1"/>
<proteinExistence type="predicted"/>
<name>A0A3B0CAZ1_9FLAO</name>
<dbReference type="OrthoDB" id="979487at2"/>
<dbReference type="GO" id="GO:0016829">
    <property type="term" value="F:lyase activity"/>
    <property type="evidence" value="ECO:0007669"/>
    <property type="project" value="UniProtKB-KW"/>
</dbReference>